<dbReference type="CDD" id="cd07185">
    <property type="entry name" value="OmpA_C-like"/>
    <property type="match status" value="1"/>
</dbReference>
<evidence type="ECO:0000256" key="3">
    <source>
        <dbReference type="SAM" id="SignalP"/>
    </source>
</evidence>
<protein>
    <submittedName>
        <fullName evidence="5">Phosphate ABC transporter substrate-binding protein, PhoT family</fullName>
    </submittedName>
</protein>
<gene>
    <name evidence="5" type="ORF">SAMN05444486_10423</name>
</gene>
<proteinExistence type="predicted"/>
<keyword evidence="6" id="KW-1185">Reference proteome</keyword>
<feature type="chain" id="PRO_5011753799" evidence="3">
    <location>
        <begin position="24"/>
        <end position="519"/>
    </location>
</feature>
<dbReference type="InterPro" id="IPR024370">
    <property type="entry name" value="PBP_domain"/>
</dbReference>
<dbReference type="PANTHER" id="PTHR30570:SF1">
    <property type="entry name" value="PHOSPHATE-BINDING PROTEIN PSTS"/>
    <property type="match status" value="1"/>
</dbReference>
<dbReference type="SUPFAM" id="SSF103088">
    <property type="entry name" value="OmpA-like"/>
    <property type="match status" value="1"/>
</dbReference>
<dbReference type="OrthoDB" id="9790048at2"/>
<dbReference type="PANTHER" id="PTHR30570">
    <property type="entry name" value="PERIPLASMIC PHOSPHATE BINDING COMPONENT OF PHOSPHATE ABC TRANSPORTER"/>
    <property type="match status" value="1"/>
</dbReference>
<dbReference type="SUPFAM" id="SSF53850">
    <property type="entry name" value="Periplasmic binding protein-like II"/>
    <property type="match status" value="1"/>
</dbReference>
<keyword evidence="1 3" id="KW-0732">Signal</keyword>
<feature type="domain" description="OmpA-like" evidence="4">
    <location>
        <begin position="399"/>
        <end position="519"/>
    </location>
</feature>
<dbReference type="InterPro" id="IPR006665">
    <property type="entry name" value="OmpA-like"/>
</dbReference>
<dbReference type="RefSeq" id="WP_089893816.1">
    <property type="nucleotide sequence ID" value="NZ_CALLJM010000021.1"/>
</dbReference>
<feature type="signal peptide" evidence="3">
    <location>
        <begin position="1"/>
        <end position="23"/>
    </location>
</feature>
<dbReference type="GO" id="GO:0016020">
    <property type="term" value="C:membrane"/>
    <property type="evidence" value="ECO:0007669"/>
    <property type="project" value="UniProtKB-UniRule"/>
</dbReference>
<name>A0A1H3MXX7_9RHOB</name>
<dbReference type="Proteomes" id="UP000199026">
    <property type="component" value="Unassembled WGS sequence"/>
</dbReference>
<accession>A0A1H3MXX7</accession>
<dbReference type="EMBL" id="FNPR01000004">
    <property type="protein sequence ID" value="SDY80799.1"/>
    <property type="molecule type" value="Genomic_DNA"/>
</dbReference>
<dbReference type="Gene3D" id="3.30.1330.60">
    <property type="entry name" value="OmpA-like domain"/>
    <property type="match status" value="1"/>
</dbReference>
<evidence type="ECO:0000313" key="6">
    <source>
        <dbReference type="Proteomes" id="UP000199026"/>
    </source>
</evidence>
<evidence type="ECO:0000256" key="2">
    <source>
        <dbReference type="PROSITE-ProRule" id="PRU00473"/>
    </source>
</evidence>
<dbReference type="InterPro" id="IPR036737">
    <property type="entry name" value="OmpA-like_sf"/>
</dbReference>
<dbReference type="InterPro" id="IPR050811">
    <property type="entry name" value="Phosphate_ABC_transporter"/>
</dbReference>
<sequence>MSIKRAAYIAALFIFSSVQSLIAQDVTLTSRDKSVQINGNLLGFDGQFYRVETDYGELTVDGSGVDCAGPGCPNLSAFVAEVDISGAAEIGSLLLPALIEAFAAKNGFKTEREGQSEEKFSITLSKKPDETTLARFFFNISSSGEGFADLLADQTDIVMSTREISTTERKLAREAGMGDMTQLGRARVLALDALVAIVSNQNPVEDISVLELSEIYSGKLNNWKELGPQEAAITPYLRDIETGSGAVALQRLLLKENQTSGSETRFSTDNFDLSQRVSIDPFGIGLVGRSATLDTKILTLTGPCGRSLRPTRRNVKTEDYPLTTPLFLYLPARRLPKIMREFLSYTRSPAAQLVIRRAGFVDQAPEEISIDFQGDRLANAISVTGEEITLETTRVMIGTLRKMRRLTTSFRFETGSVRLDAQSRSNVEQLASALEAGIYDGKSLVFIGFSDGKGPAAANLEISRRRAEVVKNAIEKAAETADFTQLDVSVQAYGEAMPMACDDTEWGRQVNRRVEVWIR</sequence>
<dbReference type="Gene3D" id="3.40.190.10">
    <property type="entry name" value="Periplasmic binding protein-like II"/>
    <property type="match status" value="2"/>
</dbReference>
<reference evidence="5 6" key="1">
    <citation type="submission" date="2016-10" db="EMBL/GenBank/DDBJ databases">
        <authorList>
            <person name="de Groot N.N."/>
        </authorList>
    </citation>
    <scope>NUCLEOTIDE SEQUENCE [LARGE SCALE GENOMIC DNA]</scope>
    <source>
        <strain evidence="5 6">DSM 24677</strain>
    </source>
</reference>
<evidence type="ECO:0000259" key="4">
    <source>
        <dbReference type="PROSITE" id="PS51123"/>
    </source>
</evidence>
<evidence type="ECO:0000256" key="1">
    <source>
        <dbReference type="ARBA" id="ARBA00022729"/>
    </source>
</evidence>
<dbReference type="AlphaFoldDB" id="A0A1H3MXX7"/>
<dbReference type="GeneID" id="78125666"/>
<evidence type="ECO:0000313" key="5">
    <source>
        <dbReference type="EMBL" id="SDY80799.1"/>
    </source>
</evidence>
<organism evidence="5 6">
    <name type="scientific">Lentibacter algarum</name>
    <dbReference type="NCBI Taxonomy" id="576131"/>
    <lineage>
        <taxon>Bacteria</taxon>
        <taxon>Pseudomonadati</taxon>
        <taxon>Pseudomonadota</taxon>
        <taxon>Alphaproteobacteria</taxon>
        <taxon>Rhodobacterales</taxon>
        <taxon>Roseobacteraceae</taxon>
        <taxon>Lentibacter</taxon>
    </lineage>
</organism>
<dbReference type="Pfam" id="PF00691">
    <property type="entry name" value="OmpA"/>
    <property type="match status" value="1"/>
</dbReference>
<keyword evidence="2" id="KW-0472">Membrane</keyword>
<dbReference type="STRING" id="576131.SAMN05444486_10423"/>
<dbReference type="Pfam" id="PF12849">
    <property type="entry name" value="PBP_like_2"/>
    <property type="match status" value="1"/>
</dbReference>
<dbReference type="PROSITE" id="PS51123">
    <property type="entry name" value="OMPA_2"/>
    <property type="match status" value="1"/>
</dbReference>